<dbReference type="AlphaFoldDB" id="A0A9N9NKW5"/>
<proteinExistence type="predicted"/>
<dbReference type="EMBL" id="CAJVPS010036342">
    <property type="protein sequence ID" value="CAG8743080.1"/>
    <property type="molecule type" value="Genomic_DNA"/>
</dbReference>
<dbReference type="Proteomes" id="UP000789508">
    <property type="component" value="Unassembled WGS sequence"/>
</dbReference>
<protein>
    <submittedName>
        <fullName evidence="1">9145_t:CDS:1</fullName>
    </submittedName>
</protein>
<feature type="non-terminal residue" evidence="1">
    <location>
        <position position="51"/>
    </location>
</feature>
<keyword evidence="2" id="KW-1185">Reference proteome</keyword>
<accession>A0A9N9NKW5</accession>
<comment type="caution">
    <text evidence="1">The sequence shown here is derived from an EMBL/GenBank/DDBJ whole genome shotgun (WGS) entry which is preliminary data.</text>
</comment>
<evidence type="ECO:0000313" key="1">
    <source>
        <dbReference type="EMBL" id="CAG8743080.1"/>
    </source>
</evidence>
<name>A0A9N9NKW5_9GLOM</name>
<reference evidence="1" key="1">
    <citation type="submission" date="2021-06" db="EMBL/GenBank/DDBJ databases">
        <authorList>
            <person name="Kallberg Y."/>
            <person name="Tangrot J."/>
            <person name="Rosling A."/>
        </authorList>
    </citation>
    <scope>NUCLEOTIDE SEQUENCE</scope>
    <source>
        <strain evidence="1">FL130A</strain>
    </source>
</reference>
<evidence type="ECO:0000313" key="2">
    <source>
        <dbReference type="Proteomes" id="UP000789508"/>
    </source>
</evidence>
<sequence>MLGWSQNSAKDINSNKQDIHKRCYQSDISTLIDEKKAIKYRLEPAKEPQNS</sequence>
<gene>
    <name evidence="1" type="ORF">ALEPTO_LOCUS13028</name>
</gene>
<organism evidence="1 2">
    <name type="scientific">Ambispora leptoticha</name>
    <dbReference type="NCBI Taxonomy" id="144679"/>
    <lineage>
        <taxon>Eukaryota</taxon>
        <taxon>Fungi</taxon>
        <taxon>Fungi incertae sedis</taxon>
        <taxon>Mucoromycota</taxon>
        <taxon>Glomeromycotina</taxon>
        <taxon>Glomeromycetes</taxon>
        <taxon>Archaeosporales</taxon>
        <taxon>Ambisporaceae</taxon>
        <taxon>Ambispora</taxon>
    </lineage>
</organism>